<feature type="transmembrane region" description="Helical" evidence="1">
    <location>
        <begin position="252"/>
        <end position="276"/>
    </location>
</feature>
<feature type="transmembrane region" description="Helical" evidence="1">
    <location>
        <begin position="66"/>
        <end position="87"/>
    </location>
</feature>
<comment type="caution">
    <text evidence="2">The sequence shown here is derived from an EMBL/GenBank/DDBJ whole genome shotgun (WGS) entry which is preliminary data.</text>
</comment>
<name>A0A1J5QHQ3_9ZZZZ</name>
<keyword evidence="1" id="KW-0812">Transmembrane</keyword>
<accession>A0A1J5QHQ3</accession>
<gene>
    <name evidence="2" type="ORF">GALL_387520</name>
</gene>
<evidence type="ECO:0000256" key="1">
    <source>
        <dbReference type="SAM" id="Phobius"/>
    </source>
</evidence>
<protein>
    <submittedName>
        <fullName evidence="2">Uncharacterized protein</fullName>
    </submittedName>
</protein>
<organism evidence="2">
    <name type="scientific">mine drainage metagenome</name>
    <dbReference type="NCBI Taxonomy" id="410659"/>
    <lineage>
        <taxon>unclassified sequences</taxon>
        <taxon>metagenomes</taxon>
        <taxon>ecological metagenomes</taxon>
    </lineage>
</organism>
<keyword evidence="1" id="KW-0472">Membrane</keyword>
<keyword evidence="1" id="KW-1133">Transmembrane helix</keyword>
<reference evidence="2" key="1">
    <citation type="submission" date="2016-10" db="EMBL/GenBank/DDBJ databases">
        <title>Sequence of Gallionella enrichment culture.</title>
        <authorList>
            <person name="Poehlein A."/>
            <person name="Muehling M."/>
            <person name="Daniel R."/>
        </authorList>
    </citation>
    <scope>NUCLEOTIDE SEQUENCE</scope>
</reference>
<sequence length="290" mass="29612">MTALLLGADVATGATLQLSAPMGVQPLLGARFYGFNNTAFALFAAAVVLVASAIANPWVRGGRRRLAVAVVVVIGLGATVLDGLPGLGSDLGGPPGLVPGFAVLALLAAGVRLTWRRVLLVLGGGAAAVTFFAVLDWLRPPDSRTHLGRFVQTVIDGGAWPVIARKAGQNLHTLAGSALSLLATAGLVLALVLLTRRVRRAAHAPDGGAYAWLSNGVPLRRLGDASPMIRPAVVALAVVLGIAFAVNDSGIVIPAVGLGVAFPLLIAATANGILLLRPERDREPPPHAPE</sequence>
<feature type="transmembrane region" description="Helical" evidence="1">
    <location>
        <begin position="93"/>
        <end position="111"/>
    </location>
</feature>
<dbReference type="AlphaFoldDB" id="A0A1J5QHQ3"/>
<feature type="transmembrane region" description="Helical" evidence="1">
    <location>
        <begin position="39"/>
        <end position="59"/>
    </location>
</feature>
<proteinExistence type="predicted"/>
<feature type="transmembrane region" description="Helical" evidence="1">
    <location>
        <begin position="228"/>
        <end position="246"/>
    </location>
</feature>
<dbReference type="EMBL" id="MLJW01001202">
    <property type="protein sequence ID" value="OIQ79503.1"/>
    <property type="molecule type" value="Genomic_DNA"/>
</dbReference>
<evidence type="ECO:0000313" key="2">
    <source>
        <dbReference type="EMBL" id="OIQ79503.1"/>
    </source>
</evidence>
<feature type="transmembrane region" description="Helical" evidence="1">
    <location>
        <begin position="118"/>
        <end position="138"/>
    </location>
</feature>
<feature type="transmembrane region" description="Helical" evidence="1">
    <location>
        <begin position="174"/>
        <end position="194"/>
    </location>
</feature>